<accession>A0A7S3K1W0</accession>
<dbReference type="PRINTS" id="PR00056">
    <property type="entry name" value="HSFDOMAIN"/>
</dbReference>
<keyword evidence="2" id="KW-0238">DNA-binding</keyword>
<comment type="similarity">
    <text evidence="4">Belongs to the HSF family.</text>
</comment>
<evidence type="ECO:0000256" key="4">
    <source>
        <dbReference type="RuleBase" id="RU004020"/>
    </source>
</evidence>
<feature type="domain" description="HSF-type DNA-binding" evidence="6">
    <location>
        <begin position="10"/>
        <end position="109"/>
    </location>
</feature>
<evidence type="ECO:0000256" key="1">
    <source>
        <dbReference type="ARBA" id="ARBA00004123"/>
    </source>
</evidence>
<feature type="region of interest" description="Disordered" evidence="5">
    <location>
        <begin position="313"/>
        <end position="390"/>
    </location>
</feature>
<evidence type="ECO:0000256" key="3">
    <source>
        <dbReference type="ARBA" id="ARBA00023242"/>
    </source>
</evidence>
<feature type="domain" description="HSF-type DNA-binding" evidence="6">
    <location>
        <begin position="202"/>
        <end position="316"/>
    </location>
</feature>
<dbReference type="PANTHER" id="PTHR10015:SF206">
    <property type="entry name" value="HSF-TYPE DNA-BINDING DOMAIN-CONTAINING PROTEIN"/>
    <property type="match status" value="1"/>
</dbReference>
<dbReference type="InterPro" id="IPR036390">
    <property type="entry name" value="WH_DNA-bd_sf"/>
</dbReference>
<organism evidence="7">
    <name type="scientific">Aureoumbra lagunensis</name>
    <dbReference type="NCBI Taxonomy" id="44058"/>
    <lineage>
        <taxon>Eukaryota</taxon>
        <taxon>Sar</taxon>
        <taxon>Stramenopiles</taxon>
        <taxon>Ochrophyta</taxon>
        <taxon>Pelagophyceae</taxon>
        <taxon>Pelagomonadales</taxon>
        <taxon>Aureoumbra</taxon>
    </lineage>
</organism>
<dbReference type="Pfam" id="PF00447">
    <property type="entry name" value="HSF_DNA-bind"/>
    <property type="match status" value="2"/>
</dbReference>
<gene>
    <name evidence="7" type="ORF">ALAG00032_LOCUS10795</name>
</gene>
<name>A0A7S3K1W0_9STRA</name>
<keyword evidence="3" id="KW-0539">Nucleus</keyword>
<feature type="compositionally biased region" description="Basic residues" evidence="5">
    <location>
        <begin position="373"/>
        <end position="382"/>
    </location>
</feature>
<proteinExistence type="inferred from homology"/>
<dbReference type="InterPro" id="IPR036388">
    <property type="entry name" value="WH-like_DNA-bd_sf"/>
</dbReference>
<dbReference type="GO" id="GO:0005634">
    <property type="term" value="C:nucleus"/>
    <property type="evidence" value="ECO:0007669"/>
    <property type="project" value="UniProtKB-SubCell"/>
</dbReference>
<dbReference type="PANTHER" id="PTHR10015">
    <property type="entry name" value="HEAT SHOCK TRANSCRIPTION FACTOR"/>
    <property type="match status" value="1"/>
</dbReference>
<evidence type="ECO:0000259" key="6">
    <source>
        <dbReference type="SMART" id="SM00415"/>
    </source>
</evidence>
<dbReference type="InterPro" id="IPR000232">
    <property type="entry name" value="HSF_DNA-bd"/>
</dbReference>
<reference evidence="7" key="1">
    <citation type="submission" date="2021-01" db="EMBL/GenBank/DDBJ databases">
        <authorList>
            <person name="Corre E."/>
            <person name="Pelletier E."/>
            <person name="Niang G."/>
            <person name="Scheremetjew M."/>
            <person name="Finn R."/>
            <person name="Kale V."/>
            <person name="Holt S."/>
            <person name="Cochrane G."/>
            <person name="Meng A."/>
            <person name="Brown T."/>
            <person name="Cohen L."/>
        </authorList>
    </citation>
    <scope>NUCLEOTIDE SEQUENCE</scope>
    <source>
        <strain evidence="7">CCMP1510</strain>
    </source>
</reference>
<comment type="subcellular location">
    <subcellularLocation>
        <location evidence="1">Nucleus</location>
    </subcellularLocation>
</comment>
<dbReference type="SUPFAM" id="SSF46785">
    <property type="entry name" value="Winged helix' DNA-binding domain"/>
    <property type="match status" value="2"/>
</dbReference>
<evidence type="ECO:0000256" key="2">
    <source>
        <dbReference type="ARBA" id="ARBA00023125"/>
    </source>
</evidence>
<evidence type="ECO:0000256" key="5">
    <source>
        <dbReference type="SAM" id="MobiDB-lite"/>
    </source>
</evidence>
<dbReference type="Gene3D" id="1.10.10.10">
    <property type="entry name" value="Winged helix-like DNA-binding domain superfamily/Winged helix DNA-binding domain"/>
    <property type="match status" value="2"/>
</dbReference>
<dbReference type="SMART" id="SM00415">
    <property type="entry name" value="HSF"/>
    <property type="match status" value="2"/>
</dbReference>
<evidence type="ECO:0000313" key="7">
    <source>
        <dbReference type="EMBL" id="CAE0370031.1"/>
    </source>
</evidence>
<dbReference type="AlphaFoldDB" id="A0A7S3K1W0"/>
<sequence>MDYSPYGGISNEYFVVKLYQMVKDEADDILSWDNEGGIIVWDRDRLPLSKYFRHSNFTSFQRQLNNFGFHKKRSEAGGSSFRRSCAYAHPDLKGKSVQAILRLRRFSSRDFFHDHQSIQQYHKIESSLKVPHNGDGYNILSTLADVATCALMHQEQSEISPRPVLNTDSSSIIIKKSLPRPVSMESNSGMGDTSHIQQQTRRLRAFPCILRDLIDESPDSVITWTEDGSLFIVLDPDILSAEILPKYFRHSRLASFQRQLSLYHFRRVRLADIGGNALLFAAVALNSNEKAKILAYRHPLFLRGKSDLELRSLTRSGGSRPRENSEFYVSTTGRRSKSDDQDNDFGQFDDPSIKSDDDDDGSGSTKRQDQGLRPRRSIKRPRTSGQDLYY</sequence>
<protein>
    <recommendedName>
        <fullName evidence="6">HSF-type DNA-binding domain-containing protein</fullName>
    </recommendedName>
</protein>
<dbReference type="EMBL" id="HBIJ01016191">
    <property type="protein sequence ID" value="CAE0370031.1"/>
    <property type="molecule type" value="Transcribed_RNA"/>
</dbReference>
<dbReference type="GO" id="GO:0003700">
    <property type="term" value="F:DNA-binding transcription factor activity"/>
    <property type="evidence" value="ECO:0007669"/>
    <property type="project" value="InterPro"/>
</dbReference>
<dbReference type="GO" id="GO:0043565">
    <property type="term" value="F:sequence-specific DNA binding"/>
    <property type="evidence" value="ECO:0007669"/>
    <property type="project" value="InterPro"/>
</dbReference>